<feature type="coiled-coil region" evidence="1">
    <location>
        <begin position="550"/>
        <end position="616"/>
    </location>
</feature>
<feature type="region of interest" description="Disordered" evidence="2">
    <location>
        <begin position="197"/>
        <end position="219"/>
    </location>
</feature>
<sequence>MVLSKRYKASDMESGKDASVLESRTVRARSNKCQPLEKERINSASSSPIKHFITSQNLESTQRKRQKIKRFDNELSEGDKRLKRAKKFGSRRWLYSSVVREKLDATADSHSDTEGVKSIVEMKESLSDEVAEEETKLKLVMVGVDKGKRQVSGEEARTNFSKTLGTGISTQPNPVKPSKVSLKYLKKRILKALPASGTTGSGEVVKDKRGRVEPSGESEVKVAEGRSALVGDLKEVKERARLAVLQGEEDTSKMLGIEGMKSELKKVNVELEKELARSRADTLKEVKQLKASHAVAIGQLQVETKANLDEMVEERDRLGHHLMLKSNSEEEVDAIEADTYVEEEDEEEAEAVGIVDSLYGVSRQTVLDNQGDNVDLPEGGSEKVVREMSLRINDLEPGLARERKTFKALLSAQAELQVEEKDVEINKGLKELAEVTERTEKLQRQVDALAVAGKQADTAQYHIQALEQSEEQFRSDLHNYRNELERMRRKFVDKDDELRVHVHKGNANLRECQHKLDAALIRDKVLEGEIKAKESLVKRKKDLLKDMPVREELNAEIGRLHARAVDLEAMSLAESAKYIAKLEENVIYHDKVDAEMTELKNDYARLESRLERLRVRFAIMVIHDASRSDLLKAIITYFMEEVKRLELE</sequence>
<keyword evidence="1" id="KW-0175">Coiled coil</keyword>
<feature type="coiled-coil region" evidence="1">
    <location>
        <begin position="425"/>
        <end position="497"/>
    </location>
</feature>
<feature type="compositionally biased region" description="Basic and acidic residues" evidence="2">
    <location>
        <begin position="204"/>
        <end position="219"/>
    </location>
</feature>
<protein>
    <submittedName>
        <fullName evidence="3">Uncharacterized protein</fullName>
    </submittedName>
</protein>
<evidence type="ECO:0000256" key="2">
    <source>
        <dbReference type="SAM" id="MobiDB-lite"/>
    </source>
</evidence>
<evidence type="ECO:0000256" key="1">
    <source>
        <dbReference type="SAM" id="Coils"/>
    </source>
</evidence>
<comment type="caution">
    <text evidence="3">The sequence shown here is derived from an EMBL/GenBank/DDBJ whole genome shotgun (WGS) entry which is preliminary data.</text>
</comment>
<dbReference type="EMBL" id="JACGCM010000455">
    <property type="protein sequence ID" value="KAF6171733.1"/>
    <property type="molecule type" value="Genomic_DNA"/>
</dbReference>
<keyword evidence="4" id="KW-1185">Reference proteome</keyword>
<reference evidence="3 4" key="1">
    <citation type="journal article" date="2020" name="IScience">
        <title>Genome Sequencing of the Endangered Kingdonia uniflora (Circaeasteraceae, Ranunculales) Reveals Potential Mechanisms of Evolutionary Specialization.</title>
        <authorList>
            <person name="Sun Y."/>
            <person name="Deng T."/>
            <person name="Zhang A."/>
            <person name="Moore M.J."/>
            <person name="Landis J.B."/>
            <person name="Lin N."/>
            <person name="Zhang H."/>
            <person name="Zhang X."/>
            <person name="Huang J."/>
            <person name="Zhang X."/>
            <person name="Sun H."/>
            <person name="Wang H."/>
        </authorList>
    </citation>
    <scope>NUCLEOTIDE SEQUENCE [LARGE SCALE GENOMIC DNA]</scope>
    <source>
        <strain evidence="3">TB1705</strain>
        <tissue evidence="3">Leaf</tissue>
    </source>
</reference>
<dbReference type="AlphaFoldDB" id="A0A7J7NXC1"/>
<feature type="region of interest" description="Disordered" evidence="2">
    <location>
        <begin position="1"/>
        <end position="51"/>
    </location>
</feature>
<dbReference type="Proteomes" id="UP000541444">
    <property type="component" value="Unassembled WGS sequence"/>
</dbReference>
<evidence type="ECO:0000313" key="3">
    <source>
        <dbReference type="EMBL" id="KAF6171733.1"/>
    </source>
</evidence>
<name>A0A7J7NXC1_9MAGN</name>
<accession>A0A7J7NXC1</accession>
<proteinExistence type="predicted"/>
<gene>
    <name evidence="3" type="ORF">GIB67_007254</name>
</gene>
<evidence type="ECO:0000313" key="4">
    <source>
        <dbReference type="Proteomes" id="UP000541444"/>
    </source>
</evidence>
<organism evidence="3 4">
    <name type="scientific">Kingdonia uniflora</name>
    <dbReference type="NCBI Taxonomy" id="39325"/>
    <lineage>
        <taxon>Eukaryota</taxon>
        <taxon>Viridiplantae</taxon>
        <taxon>Streptophyta</taxon>
        <taxon>Embryophyta</taxon>
        <taxon>Tracheophyta</taxon>
        <taxon>Spermatophyta</taxon>
        <taxon>Magnoliopsida</taxon>
        <taxon>Ranunculales</taxon>
        <taxon>Circaeasteraceae</taxon>
        <taxon>Kingdonia</taxon>
    </lineage>
</organism>
<feature type="compositionally biased region" description="Polar residues" evidence="2">
    <location>
        <begin position="42"/>
        <end position="51"/>
    </location>
</feature>